<dbReference type="RefSeq" id="WP_023506911.1">
    <property type="nucleotide sequence ID" value="NC_022357.1"/>
</dbReference>
<dbReference type="Proteomes" id="UP000015559">
    <property type="component" value="Chromosome"/>
</dbReference>
<gene>
    <name evidence="1" type="ORF">SCD_n01733</name>
</gene>
<dbReference type="eggNOG" id="COG0784">
    <property type="taxonomic scope" value="Bacteria"/>
</dbReference>
<evidence type="ECO:0000313" key="2">
    <source>
        <dbReference type="Proteomes" id="UP000015559"/>
    </source>
</evidence>
<accession>S6ACG0</accession>
<organism evidence="1 2">
    <name type="scientific">Sulfuricella denitrificans (strain DSM 22764 / NBRC 105220 / skB26)</name>
    <dbReference type="NCBI Taxonomy" id="1163617"/>
    <lineage>
        <taxon>Bacteria</taxon>
        <taxon>Pseudomonadati</taxon>
        <taxon>Pseudomonadota</taxon>
        <taxon>Betaproteobacteria</taxon>
        <taxon>Nitrosomonadales</taxon>
        <taxon>Sulfuricellaceae</taxon>
        <taxon>Sulfuricella</taxon>
    </lineage>
</organism>
<evidence type="ECO:0000313" key="1">
    <source>
        <dbReference type="EMBL" id="BAN35548.1"/>
    </source>
</evidence>
<sequence>MNFMIVSDDVSTCLYLEILAHQDGVSARYFTEPSVALQAYQSNPDHWSLVIVDMLSPLIIEFALVDKIKAVKLDTRLVILATHAPDAIKKVFKCESLCGLCHDCNDTSNRHCFFLHKPFYRDFDRVIEMALGKGRVGLAA</sequence>
<dbReference type="OrthoDB" id="8562345at2"/>
<dbReference type="SUPFAM" id="SSF52172">
    <property type="entry name" value="CheY-like"/>
    <property type="match status" value="1"/>
</dbReference>
<proteinExistence type="predicted"/>
<evidence type="ECO:0008006" key="3">
    <source>
        <dbReference type="Google" id="ProtNLM"/>
    </source>
</evidence>
<reference evidence="1 2" key="1">
    <citation type="journal article" date="2012" name="Appl. Environ. Microbiol.">
        <title>Draft genome sequence of a psychrotolerant sulfur-oxidizing bacterium, Sulfuricella denitrificans skB26, and proteomic insights into cold adaptation.</title>
        <authorList>
            <person name="Watanabe T."/>
            <person name="Kojima H."/>
            <person name="Fukui M."/>
        </authorList>
    </citation>
    <scope>NUCLEOTIDE SEQUENCE [LARGE SCALE GENOMIC DNA]</scope>
    <source>
        <strain evidence="2">skB26</strain>
    </source>
</reference>
<dbReference type="InterPro" id="IPR011006">
    <property type="entry name" value="CheY-like_superfamily"/>
</dbReference>
<dbReference type="KEGG" id="sdr:SCD_n01733"/>
<dbReference type="STRING" id="1163617.SCD_n01733"/>
<dbReference type="HOGENOM" id="CLU_1834146_0_0_4"/>
<name>S6ACG0_SULDS</name>
<dbReference type="AlphaFoldDB" id="S6ACG0"/>
<dbReference type="Gene3D" id="3.40.50.2300">
    <property type="match status" value="1"/>
</dbReference>
<dbReference type="EMBL" id="AP013066">
    <property type="protein sequence ID" value="BAN35548.1"/>
    <property type="molecule type" value="Genomic_DNA"/>
</dbReference>
<keyword evidence="2" id="KW-1185">Reference proteome</keyword>
<protein>
    <recommendedName>
        <fullName evidence="3">Response regulatory domain-containing protein</fullName>
    </recommendedName>
</protein>